<feature type="domain" description="Glycoside hydrolase family 57 N-terminal" evidence="3">
    <location>
        <begin position="6"/>
        <end position="296"/>
    </location>
</feature>
<dbReference type="RefSeq" id="WP_010568408.1">
    <property type="nucleotide sequence ID" value="NZ_AHMO02000007.1"/>
</dbReference>
<keyword evidence="5" id="KW-1185">Reference proteome</keyword>
<dbReference type="Gene3D" id="3.20.110.20">
    <property type="match status" value="1"/>
</dbReference>
<dbReference type="SUPFAM" id="SSF88713">
    <property type="entry name" value="Glycoside hydrolase/deacetylase"/>
    <property type="match status" value="1"/>
</dbReference>
<dbReference type="OrthoDB" id="138256at2"/>
<keyword evidence="4" id="KW-0378">Hydrolase</keyword>
<reference evidence="4" key="1">
    <citation type="submission" date="2013-05" db="EMBL/GenBank/DDBJ databases">
        <authorList>
            <person name="Harkins D.M."/>
            <person name="Durkin A.S."/>
            <person name="Brinkac L.M."/>
            <person name="Haft D.H."/>
            <person name="Selengut J.D."/>
            <person name="Sanka R."/>
            <person name="DePew J."/>
            <person name="Purushe J."/>
            <person name="Hartskeerl R.A."/>
            <person name="Ahmed A."/>
            <person name="van der Linden H."/>
            <person name="Goris M.G.A."/>
            <person name="Vinetz J.M."/>
            <person name="Sutton G.G."/>
            <person name="Nierman W.C."/>
            <person name="Fouts D.E."/>
        </authorList>
    </citation>
    <scope>NUCLEOTIDE SEQUENCE [LARGE SCALE GENOMIC DNA]</scope>
    <source>
        <strain evidence="4">5399</strain>
    </source>
</reference>
<dbReference type="GO" id="GO:0005975">
    <property type="term" value="P:carbohydrate metabolic process"/>
    <property type="evidence" value="ECO:0007669"/>
    <property type="project" value="InterPro"/>
</dbReference>
<dbReference type="InterPro" id="IPR052046">
    <property type="entry name" value="GH57_Enzymes"/>
</dbReference>
<evidence type="ECO:0000259" key="3">
    <source>
        <dbReference type="Pfam" id="PF03065"/>
    </source>
</evidence>
<dbReference type="PANTHER" id="PTHR36306">
    <property type="entry name" value="ALPHA-AMYLASE-RELATED-RELATED"/>
    <property type="match status" value="1"/>
</dbReference>
<dbReference type="InterPro" id="IPR004300">
    <property type="entry name" value="Glyco_hydro_57_N"/>
</dbReference>
<evidence type="ECO:0000256" key="1">
    <source>
        <dbReference type="ARBA" id="ARBA00006821"/>
    </source>
</evidence>
<comment type="similarity">
    <text evidence="1">Belongs to the glycosyl hydrolase 57 family.</text>
</comment>
<evidence type="ECO:0000256" key="2">
    <source>
        <dbReference type="ARBA" id="ARBA00023277"/>
    </source>
</evidence>
<protein>
    <submittedName>
        <fullName evidence="4">Glycoside hydrolase, family 57</fullName>
    </submittedName>
</protein>
<dbReference type="Proteomes" id="UP000015454">
    <property type="component" value="Unassembled WGS sequence"/>
</dbReference>
<proteinExistence type="inferred from homology"/>
<dbReference type="GO" id="GO:0016787">
    <property type="term" value="F:hydrolase activity"/>
    <property type="evidence" value="ECO:0007669"/>
    <property type="project" value="UniProtKB-KW"/>
</dbReference>
<comment type="caution">
    <text evidence="4">The sequence shown here is derived from an EMBL/GenBank/DDBJ whole genome shotgun (WGS) entry which is preliminary data.</text>
</comment>
<accession>T0FGB4</accession>
<sequence length="398" mass="46383">MTSICFYFEVHQPYRLKKYLSSDIGTGIGYFDDAKNREIIRKVGERYYIPTVDRLLRLRNKYGNEFKVSFSLTGTVIEQLKEWCPEVLDKIKKLVSLGGVELLSETYYHSLASLYSAREFYRQIEDHDRLMRIEFGVSPRIFRNTELIYTNRVSNLVNKAGYRGILTEGVDRLLYGRSPNFVYSAKHIPTMRILAKNFQLSEDIAFRFSDKEWGYLLSQPDEFSSWIRSLSNNGEIVNLFMDFENFGDHRWIDTGVFELLETIPEEIFRQAFHRTGFRFSTPSEAINLYDSRGTIDTGDIALSENDEQDISVWAGNSMQQEALETLYGLEKDVYRKGAEECLDLFGRLQTSDNFYYMSNQFFDQDQVGQNAASSSSTPNEAFESYMNVLQDFKLRILR</sequence>
<organism evidence="4 5">
    <name type="scientific">Leptospira broomii serovar Hurstbridge str. 5399</name>
    <dbReference type="NCBI Taxonomy" id="1049789"/>
    <lineage>
        <taxon>Bacteria</taxon>
        <taxon>Pseudomonadati</taxon>
        <taxon>Spirochaetota</taxon>
        <taxon>Spirochaetia</taxon>
        <taxon>Leptospirales</taxon>
        <taxon>Leptospiraceae</taxon>
        <taxon>Leptospira</taxon>
    </lineage>
</organism>
<dbReference type="InterPro" id="IPR011330">
    <property type="entry name" value="Glyco_hydro/deAcase_b/a-brl"/>
</dbReference>
<evidence type="ECO:0000313" key="5">
    <source>
        <dbReference type="Proteomes" id="UP000015454"/>
    </source>
</evidence>
<dbReference type="STRING" id="1049789.LEP1GSC050_0335"/>
<dbReference type="CDD" id="cd10795">
    <property type="entry name" value="GH57N_MJA1_like"/>
    <property type="match status" value="1"/>
</dbReference>
<dbReference type="PANTHER" id="PTHR36306:SF1">
    <property type="entry name" value="ALPHA-AMYLASE-RELATED"/>
    <property type="match status" value="1"/>
</dbReference>
<keyword evidence="2" id="KW-0119">Carbohydrate metabolism</keyword>
<gene>
    <name evidence="4" type="ORF">LEP1GSC050_0335</name>
</gene>
<dbReference type="EMBL" id="AHMO02000007">
    <property type="protein sequence ID" value="EQA46622.1"/>
    <property type="molecule type" value="Genomic_DNA"/>
</dbReference>
<evidence type="ECO:0000313" key="4">
    <source>
        <dbReference type="EMBL" id="EQA46622.1"/>
    </source>
</evidence>
<dbReference type="Pfam" id="PF03065">
    <property type="entry name" value="Glyco_hydro_57"/>
    <property type="match status" value="1"/>
</dbReference>
<dbReference type="AlphaFoldDB" id="T0FGB4"/>
<name>T0FGB4_9LEPT</name>